<organism evidence="2 3">
    <name type="scientific">Podila minutissima</name>
    <dbReference type="NCBI Taxonomy" id="64525"/>
    <lineage>
        <taxon>Eukaryota</taxon>
        <taxon>Fungi</taxon>
        <taxon>Fungi incertae sedis</taxon>
        <taxon>Mucoromycota</taxon>
        <taxon>Mortierellomycotina</taxon>
        <taxon>Mortierellomycetes</taxon>
        <taxon>Mortierellales</taxon>
        <taxon>Mortierellaceae</taxon>
        <taxon>Podila</taxon>
    </lineage>
</organism>
<feature type="region of interest" description="Disordered" evidence="1">
    <location>
        <begin position="732"/>
        <end position="756"/>
    </location>
</feature>
<protein>
    <submittedName>
        <fullName evidence="2">Uncharacterized protein</fullName>
    </submittedName>
</protein>
<feature type="compositionally biased region" description="Acidic residues" evidence="1">
    <location>
        <begin position="400"/>
        <end position="416"/>
    </location>
</feature>
<evidence type="ECO:0000313" key="3">
    <source>
        <dbReference type="Proteomes" id="UP000696485"/>
    </source>
</evidence>
<feature type="compositionally biased region" description="Acidic residues" evidence="1">
    <location>
        <begin position="1"/>
        <end position="11"/>
    </location>
</feature>
<name>A0A9P5VIS8_9FUNG</name>
<feature type="region of interest" description="Disordered" evidence="1">
    <location>
        <begin position="1"/>
        <end position="26"/>
    </location>
</feature>
<feature type="compositionally biased region" description="Basic residues" evidence="1">
    <location>
        <begin position="306"/>
        <end position="319"/>
    </location>
</feature>
<evidence type="ECO:0000256" key="1">
    <source>
        <dbReference type="SAM" id="MobiDB-lite"/>
    </source>
</evidence>
<reference evidence="2" key="1">
    <citation type="journal article" date="2020" name="Fungal Divers.">
        <title>Resolving the Mortierellaceae phylogeny through synthesis of multi-gene phylogenetics and phylogenomics.</title>
        <authorList>
            <person name="Vandepol N."/>
            <person name="Liber J."/>
            <person name="Desiro A."/>
            <person name="Na H."/>
            <person name="Kennedy M."/>
            <person name="Barry K."/>
            <person name="Grigoriev I.V."/>
            <person name="Miller A.N."/>
            <person name="O'Donnell K."/>
            <person name="Stajich J.E."/>
            <person name="Bonito G."/>
        </authorList>
    </citation>
    <scope>NUCLEOTIDE SEQUENCE</scope>
    <source>
        <strain evidence="2">NVP1</strain>
    </source>
</reference>
<accession>A0A9P5VIS8</accession>
<sequence>MASEDLNDDSWESGIPQDRRKFQQTYPYIPPPNNFPPDKWGNSIPDFSQVGYRSGNVPLPTVPVKVTLRPSADPTVDDRLRIQTAIDYVGRQPLTPLRLRDGSTIMARGAVLLQAGFYRVAGSLILKDSGVVLRGEGNRANGTIVIATGDFRHDFIFLHGLLDPSFQGTPQYLTQYGNSKEITPQNALVVRKEQMSPVADEYVPAGTRRVPVKDIQRFRVGQSVVVERDAKDSWVDRLGTSHIPKRPADPSRTMNWDPRQFTLRYMRTVTGIEGRDREAAKEAARFAKQHGAQIFMAKSNQQKGVPRLKRKGLGPRRKRAELEDGNADVERRLAGLQESAIDPERLERIDREQREYLGGSPPLPGSTAPGFSRVADQNRFSAIFDDVKNQTSTESARGGEDDEEEEEEEDDEQPAEDDPRWVPGYLIIDIPLTMNLDPIYGGGSVYNLERETPIPQDIGVENMALWSEHSPTNPEDERHAWFAVMIDHCEHCWATDIRTRYFASGIKAASGSKHVTIQDCSIMEPVSLRSEGGRRYMYMLQGQMGLVKRCFASDSRHDFMTGAKTSGPNVFVDSVGIRANNDAGPHDRWATGSLYDNIRSHSLNVRNRGWMGSGQGWAGVFHVIFRCASNTTATFQSPPGGTNWVIGFRGHIGEADIQFPGDKATILMPDVADLAKIPRSLYWAQLVARAGGNDAAAQRLEGLVGIAGKNKYPAPLARQFATAGVVQANEAGQWPNWTNEKHRPSTLRSKLPPVGT</sequence>
<dbReference type="InterPro" id="IPR011050">
    <property type="entry name" value="Pectin_lyase_fold/virulence"/>
</dbReference>
<feature type="region of interest" description="Disordered" evidence="1">
    <location>
        <begin position="297"/>
        <end position="326"/>
    </location>
</feature>
<feature type="region of interest" description="Disordered" evidence="1">
    <location>
        <begin position="383"/>
        <end position="421"/>
    </location>
</feature>
<dbReference type="Proteomes" id="UP000696485">
    <property type="component" value="Unassembled WGS sequence"/>
</dbReference>
<evidence type="ECO:0000313" key="2">
    <source>
        <dbReference type="EMBL" id="KAF9327013.1"/>
    </source>
</evidence>
<gene>
    <name evidence="2" type="ORF">BG006_009644</name>
</gene>
<proteinExistence type="predicted"/>
<dbReference type="InterPro" id="IPR012334">
    <property type="entry name" value="Pectin_lyas_fold"/>
</dbReference>
<dbReference type="SUPFAM" id="SSF51126">
    <property type="entry name" value="Pectin lyase-like"/>
    <property type="match status" value="2"/>
</dbReference>
<dbReference type="AlphaFoldDB" id="A0A9P5VIS8"/>
<comment type="caution">
    <text evidence="2">The sequence shown here is derived from an EMBL/GenBank/DDBJ whole genome shotgun (WGS) entry which is preliminary data.</text>
</comment>
<keyword evidence="3" id="KW-1185">Reference proteome</keyword>
<dbReference type="EMBL" id="JAAAUY010000711">
    <property type="protein sequence ID" value="KAF9327013.1"/>
    <property type="molecule type" value="Genomic_DNA"/>
</dbReference>
<dbReference type="Gene3D" id="2.160.20.10">
    <property type="entry name" value="Single-stranded right-handed beta-helix, Pectin lyase-like"/>
    <property type="match status" value="1"/>
</dbReference>